<dbReference type="Gene3D" id="3.80.10.10">
    <property type="entry name" value="Ribonuclease Inhibitor"/>
    <property type="match status" value="1"/>
</dbReference>
<evidence type="ECO:0000313" key="2">
    <source>
        <dbReference type="Proteomes" id="UP001218188"/>
    </source>
</evidence>
<protein>
    <recommendedName>
        <fullName evidence="3">F-box domain-containing protein</fullName>
    </recommendedName>
</protein>
<organism evidence="1 2">
    <name type="scientific">Mycena alexandri</name>
    <dbReference type="NCBI Taxonomy" id="1745969"/>
    <lineage>
        <taxon>Eukaryota</taxon>
        <taxon>Fungi</taxon>
        <taxon>Dikarya</taxon>
        <taxon>Basidiomycota</taxon>
        <taxon>Agaricomycotina</taxon>
        <taxon>Agaricomycetes</taxon>
        <taxon>Agaricomycetidae</taxon>
        <taxon>Agaricales</taxon>
        <taxon>Marasmiineae</taxon>
        <taxon>Mycenaceae</taxon>
        <taxon>Mycena</taxon>
    </lineage>
</organism>
<proteinExistence type="predicted"/>
<dbReference type="InterPro" id="IPR032675">
    <property type="entry name" value="LRR_dom_sf"/>
</dbReference>
<dbReference type="AlphaFoldDB" id="A0AAD6SXN2"/>
<dbReference type="Proteomes" id="UP001218188">
    <property type="component" value="Unassembled WGS sequence"/>
</dbReference>
<dbReference type="SUPFAM" id="SSF52047">
    <property type="entry name" value="RNI-like"/>
    <property type="match status" value="1"/>
</dbReference>
<reference evidence="1" key="1">
    <citation type="submission" date="2023-03" db="EMBL/GenBank/DDBJ databases">
        <title>Massive genome expansion in bonnet fungi (Mycena s.s.) driven by repeated elements and novel gene families across ecological guilds.</title>
        <authorList>
            <consortium name="Lawrence Berkeley National Laboratory"/>
            <person name="Harder C.B."/>
            <person name="Miyauchi S."/>
            <person name="Viragh M."/>
            <person name="Kuo A."/>
            <person name="Thoen E."/>
            <person name="Andreopoulos B."/>
            <person name="Lu D."/>
            <person name="Skrede I."/>
            <person name="Drula E."/>
            <person name="Henrissat B."/>
            <person name="Morin E."/>
            <person name="Kohler A."/>
            <person name="Barry K."/>
            <person name="LaButti K."/>
            <person name="Morin E."/>
            <person name="Salamov A."/>
            <person name="Lipzen A."/>
            <person name="Mereny Z."/>
            <person name="Hegedus B."/>
            <person name="Baldrian P."/>
            <person name="Stursova M."/>
            <person name="Weitz H."/>
            <person name="Taylor A."/>
            <person name="Grigoriev I.V."/>
            <person name="Nagy L.G."/>
            <person name="Martin F."/>
            <person name="Kauserud H."/>
        </authorList>
    </citation>
    <scope>NUCLEOTIDE SEQUENCE</scope>
    <source>
        <strain evidence="1">CBHHK200</strain>
    </source>
</reference>
<evidence type="ECO:0008006" key="3">
    <source>
        <dbReference type="Google" id="ProtNLM"/>
    </source>
</evidence>
<comment type="caution">
    <text evidence="1">The sequence shown here is derived from an EMBL/GenBank/DDBJ whole genome shotgun (WGS) entry which is preliminary data.</text>
</comment>
<accession>A0AAD6SXN2</accession>
<evidence type="ECO:0000313" key="1">
    <source>
        <dbReference type="EMBL" id="KAJ7035959.1"/>
    </source>
</evidence>
<dbReference type="EMBL" id="JARJCM010000046">
    <property type="protein sequence ID" value="KAJ7035959.1"/>
    <property type="molecule type" value="Genomic_DNA"/>
</dbReference>
<gene>
    <name evidence="1" type="ORF">C8F04DRAFT_1181739</name>
</gene>
<keyword evidence="2" id="KW-1185">Reference proteome</keyword>
<name>A0AAD6SXN2_9AGAR</name>
<sequence>MTWLECALWFKACQLLGLLFRNPFALYIVYMSASICSTDSDLNYFHALASYWPYHKFPLRRVLPPELWCHIFQLYCMLDGPSPRDYNYARNELCRKFGLWASFVLSATVFWSRILVDGYSTPSRTALEVDSAGTRNLEVCVMLEVDVNQLQFGEIEPIAVSNPADSLAALQVVSTRSRFWSALYVATTSEPLLQAVVDLLVQVDVPRLTSLTFGCTFLSANNSRLFFNPPFLFRGQAPALRHLDIMNAPFPWQIRSYFLHVQELRLVHVQPKDWCSAQQLAFALSASPVLHTLTLVGSGVREHRLLSPFRLSALESVTIVYGNTSIIHWLSRAIVPCLRDMTFTNLSIHCWDRIVRNFAFLPHITSITINSTFPLDDRLPHLLSLTRNLERLEVRRGAEPVVRFLICNPNACENLRFLVLGDVTVESVLLAAAGRPHALDTLILIGVDPRPTDRVDQLMLVVLEGLVGFLEARIKWLGILWRVYGGWMDRPFMWI</sequence>